<dbReference type="Gene3D" id="1.10.60.10">
    <property type="entry name" value="Iron dependent repressor, metal binding and dimerisation domain"/>
    <property type="match status" value="1"/>
</dbReference>
<evidence type="ECO:0000256" key="4">
    <source>
        <dbReference type="ARBA" id="ARBA00022490"/>
    </source>
</evidence>
<dbReference type="InterPro" id="IPR022687">
    <property type="entry name" value="HTH_DTXR"/>
</dbReference>
<dbReference type="Proteomes" id="UP001056109">
    <property type="component" value="Chromosome"/>
</dbReference>
<dbReference type="InterPro" id="IPR007167">
    <property type="entry name" value="Fe-transptr_FeoA-like"/>
</dbReference>
<protein>
    <recommendedName>
        <fullName evidence="11">Manganese transport regulator</fullName>
    </recommendedName>
</protein>
<comment type="similarity">
    <text evidence="2">Belongs to the DtxR/MntR family.</text>
</comment>
<dbReference type="RefSeq" id="WP_252673403.1">
    <property type="nucleotide sequence ID" value="NZ_CP099547.1"/>
</dbReference>
<dbReference type="SUPFAM" id="SSF47979">
    <property type="entry name" value="Iron-dependent repressor protein, dimerization domain"/>
    <property type="match status" value="1"/>
</dbReference>
<organism evidence="13 14">
    <name type="scientific">Arcanobacterium pinnipediorum</name>
    <dbReference type="NCBI Taxonomy" id="1503041"/>
    <lineage>
        <taxon>Bacteria</taxon>
        <taxon>Bacillati</taxon>
        <taxon>Actinomycetota</taxon>
        <taxon>Actinomycetes</taxon>
        <taxon>Actinomycetales</taxon>
        <taxon>Actinomycetaceae</taxon>
        <taxon>Arcanobacterium</taxon>
    </lineage>
</organism>
<dbReference type="InterPro" id="IPR036388">
    <property type="entry name" value="WH-like_DNA-bd_sf"/>
</dbReference>
<evidence type="ECO:0000313" key="13">
    <source>
        <dbReference type="EMBL" id="USR79534.1"/>
    </source>
</evidence>
<dbReference type="EMBL" id="CP099547">
    <property type="protein sequence ID" value="USR79534.1"/>
    <property type="molecule type" value="Genomic_DNA"/>
</dbReference>
<evidence type="ECO:0000256" key="11">
    <source>
        <dbReference type="ARBA" id="ARBA00032593"/>
    </source>
</evidence>
<keyword evidence="14" id="KW-1185">Reference proteome</keyword>
<keyword evidence="7" id="KW-0238">DNA-binding</keyword>
<dbReference type="Pfam" id="PF04023">
    <property type="entry name" value="FeoA"/>
    <property type="match status" value="1"/>
</dbReference>
<dbReference type="InterPro" id="IPR038157">
    <property type="entry name" value="FeoA_core_dom"/>
</dbReference>
<dbReference type="InterPro" id="IPR001367">
    <property type="entry name" value="Fe_dep_repressor"/>
</dbReference>
<evidence type="ECO:0000256" key="10">
    <source>
        <dbReference type="ARBA" id="ARBA00023211"/>
    </source>
</evidence>
<keyword evidence="9" id="KW-0804">Transcription</keyword>
<dbReference type="PROSITE" id="PS50944">
    <property type="entry name" value="HTH_DTXR"/>
    <property type="match status" value="1"/>
</dbReference>
<gene>
    <name evidence="13" type="ORF">NG665_00605</name>
</gene>
<proteinExistence type="inferred from homology"/>
<evidence type="ECO:0000256" key="6">
    <source>
        <dbReference type="ARBA" id="ARBA00023015"/>
    </source>
</evidence>
<evidence type="ECO:0000259" key="12">
    <source>
        <dbReference type="PROSITE" id="PS50944"/>
    </source>
</evidence>
<name>A0ABY5AH68_9ACTO</name>
<evidence type="ECO:0000256" key="8">
    <source>
        <dbReference type="ARBA" id="ARBA00023159"/>
    </source>
</evidence>
<dbReference type="PANTHER" id="PTHR33238">
    <property type="entry name" value="IRON (METAL) DEPENDENT REPRESSOR, DTXR FAMILY"/>
    <property type="match status" value="1"/>
</dbReference>
<feature type="domain" description="HTH dtxR-type" evidence="12">
    <location>
        <begin position="6"/>
        <end position="68"/>
    </location>
</feature>
<reference evidence="13" key="1">
    <citation type="submission" date="2022-06" db="EMBL/GenBank/DDBJ databases">
        <title>Complete Genome Sequence of Arcanobacterium pinnipediorum strain DSM 28752 isolated from a harbour seal.</title>
        <authorList>
            <person name="Borowiak M."/>
            <person name="Kreitlow A."/>
            <person name="Alssahen M."/>
            <person name="Malorny B."/>
            <person name="Laemmler C."/>
            <person name="Prenger-Berninghoff E."/>
            <person name="Siebert U."/>
            <person name="Ploetz M."/>
            <person name="Abdulmawjood A."/>
        </authorList>
    </citation>
    <scope>NUCLEOTIDE SEQUENCE</scope>
    <source>
        <strain evidence="13">DSM 28752</strain>
    </source>
</reference>
<comment type="subunit">
    <text evidence="3">Homodimer.</text>
</comment>
<dbReference type="Pfam" id="PF01325">
    <property type="entry name" value="Fe_dep_repress"/>
    <property type="match status" value="1"/>
</dbReference>
<dbReference type="SMART" id="SM00529">
    <property type="entry name" value="HTH_DTXR"/>
    <property type="match status" value="1"/>
</dbReference>
<evidence type="ECO:0000256" key="1">
    <source>
        <dbReference type="ARBA" id="ARBA00004496"/>
    </source>
</evidence>
<keyword evidence="4" id="KW-0963">Cytoplasm</keyword>
<keyword evidence="6" id="KW-0805">Transcription regulation</keyword>
<dbReference type="Gene3D" id="2.30.30.90">
    <property type="match status" value="1"/>
</dbReference>
<evidence type="ECO:0000256" key="9">
    <source>
        <dbReference type="ARBA" id="ARBA00023163"/>
    </source>
</evidence>
<evidence type="ECO:0000313" key="14">
    <source>
        <dbReference type="Proteomes" id="UP001056109"/>
    </source>
</evidence>
<dbReference type="InterPro" id="IPR022689">
    <property type="entry name" value="Iron_dep_repressor"/>
</dbReference>
<dbReference type="Gene3D" id="1.10.10.10">
    <property type="entry name" value="Winged helix-like DNA-binding domain superfamily/Winged helix DNA-binding domain"/>
    <property type="match status" value="1"/>
</dbReference>
<keyword evidence="8" id="KW-0010">Activator</keyword>
<dbReference type="Pfam" id="PF02742">
    <property type="entry name" value="Fe_dep_repr_C"/>
    <property type="match status" value="1"/>
</dbReference>
<dbReference type="InterPro" id="IPR050536">
    <property type="entry name" value="DtxR_MntR_Metal-Reg"/>
</dbReference>
<dbReference type="SUPFAM" id="SSF46785">
    <property type="entry name" value="Winged helix' DNA-binding domain"/>
    <property type="match status" value="1"/>
</dbReference>
<keyword evidence="10" id="KW-0464">Manganese</keyword>
<evidence type="ECO:0000256" key="2">
    <source>
        <dbReference type="ARBA" id="ARBA00007871"/>
    </source>
</evidence>
<accession>A0ABY5AH68</accession>
<evidence type="ECO:0000256" key="7">
    <source>
        <dbReference type="ARBA" id="ARBA00023125"/>
    </source>
</evidence>
<comment type="subcellular location">
    <subcellularLocation>
        <location evidence="1">Cytoplasm</location>
    </subcellularLocation>
</comment>
<sequence>MPVSSLSESSQNYMKAIWSLGEWSDEPVTASSLATRAGVKLSTASDAIRKLKDQGLVDHAPYGAVYLTDHGRALAVAMVRRHRLIETFLVDILGYAWDEVHAEAEVLEHAVSDIMIERMALRLGNPDRDPHGDPIPAADGTIIRPRAVLLSSIDQGGQFRIERISDDDPQLLRFFDACGIAYGCTLVAQPPAPYSESIEVQVSGHNSVLLGSGALRAIWVSAVE</sequence>
<dbReference type="InterPro" id="IPR036390">
    <property type="entry name" value="WH_DNA-bd_sf"/>
</dbReference>
<keyword evidence="5" id="KW-0678">Repressor</keyword>
<evidence type="ECO:0000256" key="3">
    <source>
        <dbReference type="ARBA" id="ARBA00011738"/>
    </source>
</evidence>
<dbReference type="PANTHER" id="PTHR33238:SF11">
    <property type="entry name" value="TRANSCRIPTIONAL REGULATOR MNTR"/>
    <property type="match status" value="1"/>
</dbReference>
<evidence type="ECO:0000256" key="5">
    <source>
        <dbReference type="ARBA" id="ARBA00022491"/>
    </source>
</evidence>
<dbReference type="InterPro" id="IPR036421">
    <property type="entry name" value="Fe_dep_repressor_sf"/>
</dbReference>